<keyword evidence="15" id="KW-1185">Reference proteome</keyword>
<dbReference type="GO" id="GO:0009279">
    <property type="term" value="C:cell outer membrane"/>
    <property type="evidence" value="ECO:0007669"/>
    <property type="project" value="UniProtKB-SubCell"/>
</dbReference>
<comment type="caution">
    <text evidence="14">The sequence shown here is derived from an EMBL/GenBank/DDBJ whole genome shotgun (WGS) entry which is preliminary data.</text>
</comment>
<dbReference type="InterPro" id="IPR029046">
    <property type="entry name" value="LolA/LolB/LppX"/>
</dbReference>
<evidence type="ECO:0000256" key="7">
    <source>
        <dbReference type="ARBA" id="ARBA00022927"/>
    </source>
</evidence>
<evidence type="ECO:0000256" key="13">
    <source>
        <dbReference type="HAMAP-Rule" id="MF_00233"/>
    </source>
</evidence>
<evidence type="ECO:0000256" key="11">
    <source>
        <dbReference type="ARBA" id="ARBA00023237"/>
    </source>
</evidence>
<evidence type="ECO:0000256" key="4">
    <source>
        <dbReference type="ARBA" id="ARBA00016202"/>
    </source>
</evidence>
<gene>
    <name evidence="13 14" type="primary">lolB</name>
    <name evidence="14" type="ORF">GCM10007895_07620</name>
</gene>
<evidence type="ECO:0000256" key="12">
    <source>
        <dbReference type="ARBA" id="ARBA00023288"/>
    </source>
</evidence>
<comment type="function">
    <text evidence="13">Plays a critical role in the incorporation of lipoproteins in the outer membrane after they are released by the LolA protein.</text>
</comment>
<organism evidence="14 15">
    <name type="scientific">Paraferrimonas sedimenticola</name>
    <dbReference type="NCBI Taxonomy" id="375674"/>
    <lineage>
        <taxon>Bacteria</taxon>
        <taxon>Pseudomonadati</taxon>
        <taxon>Pseudomonadota</taxon>
        <taxon>Gammaproteobacteria</taxon>
        <taxon>Alteromonadales</taxon>
        <taxon>Ferrimonadaceae</taxon>
        <taxon>Paraferrimonas</taxon>
    </lineage>
</organism>
<dbReference type="AlphaFoldDB" id="A0AA37VU40"/>
<evidence type="ECO:0000256" key="10">
    <source>
        <dbReference type="ARBA" id="ARBA00023186"/>
    </source>
</evidence>
<dbReference type="CDD" id="cd16326">
    <property type="entry name" value="LolB"/>
    <property type="match status" value="1"/>
</dbReference>
<dbReference type="SUPFAM" id="SSF89392">
    <property type="entry name" value="Prokaryotic lipoproteins and lipoprotein localization factors"/>
    <property type="match status" value="1"/>
</dbReference>
<evidence type="ECO:0000256" key="3">
    <source>
        <dbReference type="ARBA" id="ARBA00011245"/>
    </source>
</evidence>
<keyword evidence="6" id="KW-0732">Signal</keyword>
<dbReference type="InterPro" id="IPR004565">
    <property type="entry name" value="OM_lipoprot_LolB"/>
</dbReference>
<keyword evidence="8 13" id="KW-0472">Membrane</keyword>
<reference evidence="14" key="2">
    <citation type="submission" date="2023-01" db="EMBL/GenBank/DDBJ databases">
        <title>Draft genome sequence of Paraferrimonas sedimenticola strain NBRC 101628.</title>
        <authorList>
            <person name="Sun Q."/>
            <person name="Mori K."/>
        </authorList>
    </citation>
    <scope>NUCLEOTIDE SEQUENCE</scope>
    <source>
        <strain evidence="14">NBRC 101628</strain>
    </source>
</reference>
<dbReference type="Gene3D" id="2.50.20.10">
    <property type="entry name" value="Lipoprotein localisation LolA/LolB/LppX"/>
    <property type="match status" value="1"/>
</dbReference>
<dbReference type="GO" id="GO:0015031">
    <property type="term" value="P:protein transport"/>
    <property type="evidence" value="ECO:0007669"/>
    <property type="project" value="UniProtKB-KW"/>
</dbReference>
<dbReference type="Pfam" id="PF03550">
    <property type="entry name" value="LolB"/>
    <property type="match status" value="1"/>
</dbReference>
<keyword evidence="10 13" id="KW-0143">Chaperone</keyword>
<keyword evidence="7 13" id="KW-0653">Protein transport</keyword>
<evidence type="ECO:0000256" key="9">
    <source>
        <dbReference type="ARBA" id="ARBA00023139"/>
    </source>
</evidence>
<comment type="subcellular location">
    <subcellularLocation>
        <location evidence="1">Cell outer membrane</location>
        <topology evidence="1">Lipid-anchor</topology>
    </subcellularLocation>
</comment>
<dbReference type="HAMAP" id="MF_00233">
    <property type="entry name" value="LolB"/>
    <property type="match status" value="1"/>
</dbReference>
<keyword evidence="9" id="KW-0564">Palmitate</keyword>
<evidence type="ECO:0000256" key="2">
    <source>
        <dbReference type="ARBA" id="ARBA00009696"/>
    </source>
</evidence>
<dbReference type="RefSeq" id="WP_095505464.1">
    <property type="nucleotide sequence ID" value="NZ_BSNC01000003.1"/>
</dbReference>
<dbReference type="NCBIfam" id="TIGR00548">
    <property type="entry name" value="lolB"/>
    <property type="match status" value="1"/>
</dbReference>
<evidence type="ECO:0000313" key="15">
    <source>
        <dbReference type="Proteomes" id="UP001161422"/>
    </source>
</evidence>
<proteinExistence type="inferred from homology"/>
<name>A0AA37VU40_9GAMM</name>
<dbReference type="Proteomes" id="UP001161422">
    <property type="component" value="Unassembled WGS sequence"/>
</dbReference>
<comment type="similarity">
    <text evidence="2 13">Belongs to the LolB family.</text>
</comment>
<keyword evidence="5 13" id="KW-0813">Transport</keyword>
<evidence type="ECO:0000256" key="1">
    <source>
        <dbReference type="ARBA" id="ARBA00004459"/>
    </source>
</evidence>
<evidence type="ECO:0000313" key="14">
    <source>
        <dbReference type="EMBL" id="GLP95456.1"/>
    </source>
</evidence>
<dbReference type="EMBL" id="BSNC01000003">
    <property type="protein sequence ID" value="GLP95456.1"/>
    <property type="molecule type" value="Genomic_DNA"/>
</dbReference>
<evidence type="ECO:0000256" key="5">
    <source>
        <dbReference type="ARBA" id="ARBA00022448"/>
    </source>
</evidence>
<evidence type="ECO:0000256" key="8">
    <source>
        <dbReference type="ARBA" id="ARBA00023136"/>
    </source>
</evidence>
<dbReference type="GO" id="GO:0044874">
    <property type="term" value="P:lipoprotein localization to outer membrane"/>
    <property type="evidence" value="ECO:0007669"/>
    <property type="project" value="UniProtKB-UniRule"/>
</dbReference>
<sequence>MLPVYSLNLASPLIQFSLARLTTVLISLFLLGACASAPKVYQVDDAAKVPDWQLNGRIAVFTPKDKFSANLFWNHRPPNQQLKLTTALGITVMSLDADKNGARLKVDGKEYRDKDPQALIAQVTQLPLPLSALSQWVKGETVDGDIVLAIDEQNRPKIVQRRFDNGQLWQAEYQSWQTLSGATVPRMIRIQHKDVRIKLQINQWLALSPPSN</sequence>
<keyword evidence="11 13" id="KW-0998">Cell outer membrane</keyword>
<keyword evidence="12 14" id="KW-0449">Lipoprotein</keyword>
<evidence type="ECO:0000256" key="6">
    <source>
        <dbReference type="ARBA" id="ARBA00022729"/>
    </source>
</evidence>
<protein>
    <recommendedName>
        <fullName evidence="4 13">Outer-membrane lipoprotein LolB</fullName>
    </recommendedName>
</protein>
<accession>A0AA37VU40</accession>
<reference evidence="14" key="1">
    <citation type="journal article" date="2014" name="Int. J. Syst. Evol. Microbiol.">
        <title>Complete genome sequence of Corynebacterium casei LMG S-19264T (=DSM 44701T), isolated from a smear-ripened cheese.</title>
        <authorList>
            <consortium name="US DOE Joint Genome Institute (JGI-PGF)"/>
            <person name="Walter F."/>
            <person name="Albersmeier A."/>
            <person name="Kalinowski J."/>
            <person name="Ruckert C."/>
        </authorList>
    </citation>
    <scope>NUCLEOTIDE SEQUENCE</scope>
    <source>
        <strain evidence="14">NBRC 101628</strain>
    </source>
</reference>
<comment type="subunit">
    <text evidence="3 13">Monomer.</text>
</comment>